<dbReference type="OrthoDB" id="4329166at2"/>
<dbReference type="EMBL" id="CP011502">
    <property type="protein sequence ID" value="ALX05014.1"/>
    <property type="molecule type" value="Genomic_DNA"/>
</dbReference>
<gene>
    <name evidence="3" type="ORF">AERYTH_10030</name>
</gene>
<reference evidence="3 4" key="1">
    <citation type="journal article" date="1991" name="Int. J. Syst. Bacteriol.">
        <title>Description of the erythromycin-producing bacterium Arthrobacter sp. strain NRRL B-3381 as Aeromicrobium erythreum gen. nov., sp. nov.</title>
        <authorList>
            <person name="Miller E.S."/>
            <person name="Woese C.R."/>
            <person name="Brenner S."/>
        </authorList>
    </citation>
    <scope>NUCLEOTIDE SEQUENCE [LARGE SCALE GENOMIC DNA]</scope>
    <source>
        <strain evidence="3 4">AR18</strain>
    </source>
</reference>
<protein>
    <recommendedName>
        <fullName evidence="5">DUF4878 domain-containing protein</fullName>
    </recommendedName>
</protein>
<evidence type="ECO:0000256" key="1">
    <source>
        <dbReference type="SAM" id="MobiDB-lite"/>
    </source>
</evidence>
<feature type="chain" id="PRO_5039426555" description="DUF4878 domain-containing protein" evidence="2">
    <location>
        <begin position="21"/>
        <end position="141"/>
    </location>
</feature>
<dbReference type="KEGG" id="aer:AERYTH_10030"/>
<proteinExistence type="predicted"/>
<feature type="signal peptide" evidence="2">
    <location>
        <begin position="1"/>
        <end position="20"/>
    </location>
</feature>
<evidence type="ECO:0008006" key="5">
    <source>
        <dbReference type="Google" id="ProtNLM"/>
    </source>
</evidence>
<name>A0A0U4CPJ4_9ACTN</name>
<dbReference type="RefSeq" id="WP_067858003.1">
    <property type="nucleotide sequence ID" value="NZ_CP011502.1"/>
</dbReference>
<evidence type="ECO:0000313" key="4">
    <source>
        <dbReference type="Proteomes" id="UP000067689"/>
    </source>
</evidence>
<dbReference type="PATRIC" id="fig|2041.4.peg.2094"/>
<dbReference type="AlphaFoldDB" id="A0A0U4CPJ4"/>
<accession>A0A0U4CPJ4</accession>
<evidence type="ECO:0000313" key="3">
    <source>
        <dbReference type="EMBL" id="ALX05014.1"/>
    </source>
</evidence>
<organism evidence="3 4">
    <name type="scientific">Aeromicrobium erythreum</name>
    <dbReference type="NCBI Taxonomy" id="2041"/>
    <lineage>
        <taxon>Bacteria</taxon>
        <taxon>Bacillati</taxon>
        <taxon>Actinomycetota</taxon>
        <taxon>Actinomycetes</taxon>
        <taxon>Propionibacteriales</taxon>
        <taxon>Nocardioidaceae</taxon>
        <taxon>Aeromicrobium</taxon>
    </lineage>
</organism>
<keyword evidence="4" id="KW-1185">Reference proteome</keyword>
<dbReference type="Proteomes" id="UP000067689">
    <property type="component" value="Chromosome"/>
</dbReference>
<evidence type="ECO:0000256" key="2">
    <source>
        <dbReference type="SAM" id="SignalP"/>
    </source>
</evidence>
<feature type="region of interest" description="Disordered" evidence="1">
    <location>
        <begin position="24"/>
        <end position="44"/>
    </location>
</feature>
<sequence>MRRRLVAVAVVPLLLLTACGGSDGGSAPIATEPGPAESASGAQGEALEQAVVRYVDAFHGGRADDAYASLSARCRQELPFAEFQRMTRQATELDGDDPLRDVEVTADGARGSVSYELDVESLSQRDQPWVREDGTWRNDDC</sequence>
<keyword evidence="2" id="KW-0732">Signal</keyword>
<dbReference type="PROSITE" id="PS51257">
    <property type="entry name" value="PROKAR_LIPOPROTEIN"/>
    <property type="match status" value="1"/>
</dbReference>